<dbReference type="InterPro" id="IPR010045">
    <property type="entry name" value="DeoB"/>
</dbReference>
<keyword evidence="2" id="KW-0479">Metal-binding</keyword>
<dbReference type="InterPro" id="IPR024052">
    <property type="entry name" value="Phosphopentomutase_DeoB_cap_sf"/>
</dbReference>
<name>I2B9Z1_SHIBC</name>
<proteinExistence type="inferred from homology"/>
<sequence length="405" mass="43314">MNKVIVIVIDSFAVGAMDDVARVRPEDLGANTCGHILRRCPQLRLPVLEQLGLINALGEVVNIMRPAPRANTGCALLRHEGADSFMGHQEIMGTAPARPLCEPFSQILQPLAQALVARGHRVERLLPEGPGVLWVDGAVAVGDNLETDSGLVYNVTADLTRITFREVQAIGAVVRAVARVGRVIIFGGDGTSAAQIQAAAVQREGKYAGIDTPRSGVYRQGFQVVHAGYGVDPSCQVPACLARRQIPVSLVGKVADIVVNPGGENLGGIVDTGHIMDLTAGEIRRPGPRFICTNIQETDLAGHAQDVDWYADRLQVVDRHLGLLLGLLGRDDLLVVMADHGNDPTIGHARHTRERVPLLVWREGCHGVNLGTRQTLADVGATVCDAWQAPPPQSGTSFLPLLTIK</sequence>
<evidence type="ECO:0000256" key="2">
    <source>
        <dbReference type="ARBA" id="ARBA00022723"/>
    </source>
</evidence>
<dbReference type="PANTHER" id="PTHR21110">
    <property type="entry name" value="PHOSPHOPENTOMUTASE"/>
    <property type="match status" value="1"/>
</dbReference>
<dbReference type="AlphaFoldDB" id="I2B9Z1"/>
<evidence type="ECO:0000256" key="1">
    <source>
        <dbReference type="ARBA" id="ARBA00010373"/>
    </source>
</evidence>
<dbReference type="Pfam" id="PF01676">
    <property type="entry name" value="Metalloenzyme"/>
    <property type="match status" value="1"/>
</dbReference>
<dbReference type="Gene3D" id="3.30.70.1250">
    <property type="entry name" value="Phosphopentomutase"/>
    <property type="match status" value="1"/>
</dbReference>
<organism evidence="5 6">
    <name type="scientific">Shimwellia blattae (strain ATCC 29907 / DSM 4481 / JCM 1650 / NBRC 105725 / CDC 9005-74)</name>
    <name type="common">Escherichia blattae</name>
    <dbReference type="NCBI Taxonomy" id="630626"/>
    <lineage>
        <taxon>Bacteria</taxon>
        <taxon>Pseudomonadati</taxon>
        <taxon>Pseudomonadota</taxon>
        <taxon>Gammaproteobacteria</taxon>
        <taxon>Enterobacterales</taxon>
        <taxon>Enterobacteriaceae</taxon>
        <taxon>Shimwellia</taxon>
    </lineage>
</organism>
<dbReference type="GO" id="GO:0043094">
    <property type="term" value="P:metabolic compound salvage"/>
    <property type="evidence" value="ECO:0007669"/>
    <property type="project" value="InterPro"/>
</dbReference>
<dbReference type="Proteomes" id="UP000001955">
    <property type="component" value="Chromosome"/>
</dbReference>
<dbReference type="OrthoDB" id="9769930at2"/>
<evidence type="ECO:0000313" key="5">
    <source>
        <dbReference type="EMBL" id="AFJ47345.1"/>
    </source>
</evidence>
<dbReference type="GO" id="GO:0009117">
    <property type="term" value="P:nucleotide metabolic process"/>
    <property type="evidence" value="ECO:0007669"/>
    <property type="project" value="InterPro"/>
</dbReference>
<evidence type="ECO:0000256" key="3">
    <source>
        <dbReference type="ARBA" id="ARBA00023211"/>
    </source>
</evidence>
<dbReference type="GO" id="GO:0000287">
    <property type="term" value="F:magnesium ion binding"/>
    <property type="evidence" value="ECO:0007669"/>
    <property type="project" value="InterPro"/>
</dbReference>
<accession>I2B9Z1</accession>
<dbReference type="RefSeq" id="WP_002440427.1">
    <property type="nucleotide sequence ID" value="NC_017910.1"/>
</dbReference>
<dbReference type="EMBL" id="CP001560">
    <property type="protein sequence ID" value="AFJ47345.1"/>
    <property type="molecule type" value="Genomic_DNA"/>
</dbReference>
<reference evidence="5 6" key="1">
    <citation type="journal article" date="2012" name="J. Bacteriol.">
        <title>Complete genome sequence of the B12-producing Shimwellia blattae strain DSM 4481, isolated from a cockroach.</title>
        <authorList>
            <person name="Brzuszkiewicz E."/>
            <person name="Waschkowitz T."/>
            <person name="Wiezer A."/>
            <person name="Daniel R."/>
        </authorList>
    </citation>
    <scope>NUCLEOTIDE SEQUENCE [LARGE SCALE GENOMIC DNA]</scope>
    <source>
        <strain evidence="6">ATCC 29907 / DSM 4481 / JCM 1650 / NBRC 105725 / CDC 9005-74</strain>
    </source>
</reference>
<dbReference type="InterPro" id="IPR006124">
    <property type="entry name" value="Metalloenzyme"/>
</dbReference>
<dbReference type="Gene3D" id="3.40.720.10">
    <property type="entry name" value="Alkaline Phosphatase, subunit A"/>
    <property type="match status" value="1"/>
</dbReference>
<dbReference type="PATRIC" id="fig|630626.3.peg.2178"/>
<dbReference type="HOGENOM" id="CLU_053861_1_0_6"/>
<dbReference type="InterPro" id="IPR017850">
    <property type="entry name" value="Alkaline_phosphatase_core_sf"/>
</dbReference>
<keyword evidence="3" id="KW-0464">Manganese</keyword>
<accession>K6UQT2</accession>
<dbReference type="KEGG" id="ebt:EBL_c22540"/>
<evidence type="ECO:0000259" key="4">
    <source>
        <dbReference type="Pfam" id="PF01676"/>
    </source>
</evidence>
<dbReference type="STRING" id="630626.EBL_c22540"/>
<feature type="domain" description="Metalloenzyme" evidence="4">
    <location>
        <begin position="3"/>
        <end position="387"/>
    </location>
</feature>
<dbReference type="SUPFAM" id="SSF53649">
    <property type="entry name" value="Alkaline phosphatase-like"/>
    <property type="match status" value="1"/>
</dbReference>
<dbReference type="eggNOG" id="COG1015">
    <property type="taxonomic scope" value="Bacteria"/>
</dbReference>
<dbReference type="GO" id="GO:0005829">
    <property type="term" value="C:cytosol"/>
    <property type="evidence" value="ECO:0007669"/>
    <property type="project" value="TreeGrafter"/>
</dbReference>
<keyword evidence="6" id="KW-1185">Reference proteome</keyword>
<dbReference type="GO" id="GO:0008973">
    <property type="term" value="F:phosphopentomutase activity"/>
    <property type="evidence" value="ECO:0007669"/>
    <property type="project" value="InterPro"/>
</dbReference>
<comment type="similarity">
    <text evidence="1">Belongs to the phosphopentomutase family.</text>
</comment>
<dbReference type="NCBIfam" id="NF009049">
    <property type="entry name" value="PRK12383.1"/>
    <property type="match status" value="1"/>
</dbReference>
<dbReference type="PANTHER" id="PTHR21110:SF0">
    <property type="entry name" value="PHOSPHOPENTOMUTASE"/>
    <property type="match status" value="1"/>
</dbReference>
<gene>
    <name evidence="5" type="primary">yhfW</name>
    <name evidence="5" type="ordered locus">EBL_c22540</name>
</gene>
<protein>
    <submittedName>
        <fullName evidence="5">Metalloenzyme domain protein</fullName>
    </submittedName>
</protein>
<dbReference type="CDD" id="cd16009">
    <property type="entry name" value="PPM"/>
    <property type="match status" value="1"/>
</dbReference>
<evidence type="ECO:0000313" key="6">
    <source>
        <dbReference type="Proteomes" id="UP000001955"/>
    </source>
</evidence>
<dbReference type="PIRSF" id="PIRSF001491">
    <property type="entry name" value="Ppentomutase"/>
    <property type="match status" value="1"/>
</dbReference>